<evidence type="ECO:0000313" key="10">
    <source>
        <dbReference type="EMBL" id="RYS76136.1"/>
    </source>
</evidence>
<protein>
    <recommendedName>
        <fullName evidence="7">1-acyl-sn-glycerol-3-phosphate acyltransferase</fullName>
        <ecNumber evidence="7">2.3.1.51</ecNumber>
    </recommendedName>
</protein>
<keyword evidence="7" id="KW-0594">Phospholipid biosynthesis</keyword>
<dbReference type="GO" id="GO:0003841">
    <property type="term" value="F:1-acylglycerol-3-phosphate O-acyltransferase activity"/>
    <property type="evidence" value="ECO:0007669"/>
    <property type="project" value="UniProtKB-UniRule"/>
</dbReference>
<dbReference type="AlphaFoldDB" id="A0A174EFF7"/>
<evidence type="ECO:0000256" key="1">
    <source>
        <dbReference type="ARBA" id="ARBA00005189"/>
    </source>
</evidence>
<proteinExistence type="inferred from homology"/>
<comment type="pathway">
    <text evidence="1">Lipid metabolism.</text>
</comment>
<comment type="similarity">
    <text evidence="2 7">Belongs to the 1-acyl-sn-glycerol-3-phosphate acyltransferase family.</text>
</comment>
<evidence type="ECO:0000256" key="2">
    <source>
        <dbReference type="ARBA" id="ARBA00008655"/>
    </source>
</evidence>
<accession>A0A174EFF7</accession>
<evidence type="ECO:0000256" key="5">
    <source>
        <dbReference type="ARBA" id="ARBA00023098"/>
    </source>
</evidence>
<evidence type="ECO:0000256" key="4">
    <source>
        <dbReference type="ARBA" id="ARBA00022679"/>
    </source>
</evidence>
<dbReference type="SUPFAM" id="SSF69593">
    <property type="entry name" value="Glycerol-3-phosphate (1)-acyltransferase"/>
    <property type="match status" value="1"/>
</dbReference>
<keyword evidence="5 7" id="KW-0443">Lipid metabolism</keyword>
<comment type="domain">
    <text evidence="7">The HXXXXD motif is essential for acyltransferase activity and may constitute the binding site for the phosphate moiety of the glycerol-3-phosphate.</text>
</comment>
<dbReference type="GO" id="GO:0006654">
    <property type="term" value="P:phosphatidic acid biosynthetic process"/>
    <property type="evidence" value="ECO:0007669"/>
    <property type="project" value="TreeGrafter"/>
</dbReference>
<reference evidence="10 12" key="2">
    <citation type="journal article" date="2019" name="Science, e1252229">
        <title>Invertible promoters mediate bacterial phase variation, antibiotic resistance, and host adaptation in the gut.</title>
        <authorList>
            <person name="Jiang X."/>
            <person name="Hall A.B."/>
            <person name="Arthur T.D."/>
            <person name="Plichta D.R."/>
            <person name="Covington C.T."/>
            <person name="Poyet M."/>
            <person name="Crothers J."/>
            <person name="Moses P.L."/>
            <person name="Tolonen A.C."/>
            <person name="Vlamakis H."/>
            <person name="Alm E.J."/>
            <person name="Xavier R.J."/>
        </authorList>
    </citation>
    <scope>NUCLEOTIDE SEQUENCE [LARGE SCALE GENOMIC DNA]</scope>
    <source>
        <strain evidence="12">aa_0143</strain>
        <strain evidence="10">Aa_0143</strain>
    </source>
</reference>
<dbReference type="Proteomes" id="UP000095787">
    <property type="component" value="Unassembled WGS sequence"/>
</dbReference>
<evidence type="ECO:0000256" key="3">
    <source>
        <dbReference type="ARBA" id="ARBA00022516"/>
    </source>
</evidence>
<dbReference type="EMBL" id="RCYR01000052">
    <property type="protein sequence ID" value="RYS76136.1"/>
    <property type="molecule type" value="Genomic_DNA"/>
</dbReference>
<dbReference type="PANTHER" id="PTHR10434:SF64">
    <property type="entry name" value="1-ACYL-SN-GLYCEROL-3-PHOSPHATE ACYLTRANSFERASE-RELATED"/>
    <property type="match status" value="1"/>
</dbReference>
<dbReference type="GO" id="GO:0016020">
    <property type="term" value="C:membrane"/>
    <property type="evidence" value="ECO:0007669"/>
    <property type="project" value="InterPro"/>
</dbReference>
<dbReference type="Proteomes" id="UP000292665">
    <property type="component" value="Unassembled WGS sequence"/>
</dbReference>
<keyword evidence="6 7" id="KW-0012">Acyltransferase</keyword>
<evidence type="ECO:0000313" key="9">
    <source>
        <dbReference type="EMBL" id="CUO36017.1"/>
    </source>
</evidence>
<dbReference type="PANTHER" id="PTHR10434">
    <property type="entry name" value="1-ACYL-SN-GLYCEROL-3-PHOSPHATE ACYLTRANSFERASE"/>
    <property type="match status" value="1"/>
</dbReference>
<keyword evidence="4 7" id="KW-0808">Transferase</keyword>
<dbReference type="RefSeq" id="WP_004847218.1">
    <property type="nucleotide sequence ID" value="NZ_AP028249.1"/>
</dbReference>
<gene>
    <name evidence="9" type="primary">plsC_2</name>
    <name evidence="10" type="ORF">EAI93_13550</name>
    <name evidence="9" type="ORF">ERS852456_02342</name>
</gene>
<reference evidence="9 11" key="1">
    <citation type="submission" date="2015-09" db="EMBL/GenBank/DDBJ databases">
        <authorList>
            <consortium name="Pathogen Informatics"/>
        </authorList>
    </citation>
    <scope>NUCLEOTIDE SEQUENCE [LARGE SCALE GENOMIC DNA]</scope>
    <source>
        <strain evidence="9 11">2789STDY5834841</strain>
    </source>
</reference>
<dbReference type="Pfam" id="PF01553">
    <property type="entry name" value="Acyltransferase"/>
    <property type="match status" value="1"/>
</dbReference>
<organism evidence="9 11">
    <name type="scientific">[Ruminococcus] torques</name>
    <dbReference type="NCBI Taxonomy" id="33039"/>
    <lineage>
        <taxon>Bacteria</taxon>
        <taxon>Bacillati</taxon>
        <taxon>Bacillota</taxon>
        <taxon>Clostridia</taxon>
        <taxon>Lachnospirales</taxon>
        <taxon>Lachnospiraceae</taxon>
        <taxon>Mediterraneibacter</taxon>
    </lineage>
</organism>
<evidence type="ECO:0000259" key="8">
    <source>
        <dbReference type="SMART" id="SM00563"/>
    </source>
</evidence>
<evidence type="ECO:0000313" key="12">
    <source>
        <dbReference type="Proteomes" id="UP000292665"/>
    </source>
</evidence>
<dbReference type="EC" id="2.3.1.51" evidence="7"/>
<dbReference type="SMART" id="SM00563">
    <property type="entry name" value="PlsC"/>
    <property type="match status" value="1"/>
</dbReference>
<dbReference type="EMBL" id="CYZO01000036">
    <property type="protein sequence ID" value="CUO36017.1"/>
    <property type="molecule type" value="Genomic_DNA"/>
</dbReference>
<keyword evidence="7" id="KW-1208">Phospholipid metabolism</keyword>
<dbReference type="NCBIfam" id="TIGR00530">
    <property type="entry name" value="AGP_acyltrn"/>
    <property type="match status" value="1"/>
</dbReference>
<dbReference type="CDD" id="cd07989">
    <property type="entry name" value="LPLAT_AGPAT-like"/>
    <property type="match status" value="1"/>
</dbReference>
<sequence length="241" mass="27615">MKRILMMVLRNIILVPFMWCKLCYHAHHVDKYTEEEHYKMLKFIVRRANKGGNVTIAAEGLDNIPKENGFMFFPNHQGMYDVLAIMDVCPVPISVVAKKEVANIQFLKQVFACTKAYMIDREDVRQAMQVIMNVAKEVKAGRNYIIFPEGTRSRNGNKIGTFKGGSFKAATKARCPIVPVALIDSFKPFDTKSISKVTVQVCFLPPLYYDEYKDMKTTEIAAIVQERIRKTIEEKTELAVY</sequence>
<dbReference type="InterPro" id="IPR004552">
    <property type="entry name" value="AGP_acyltrans"/>
</dbReference>
<keyword evidence="3 7" id="KW-0444">Lipid biosynthesis</keyword>
<feature type="domain" description="Phospholipid/glycerol acyltransferase" evidence="8">
    <location>
        <begin position="70"/>
        <end position="185"/>
    </location>
</feature>
<evidence type="ECO:0000256" key="6">
    <source>
        <dbReference type="ARBA" id="ARBA00023315"/>
    </source>
</evidence>
<evidence type="ECO:0000313" key="11">
    <source>
        <dbReference type="Proteomes" id="UP000095787"/>
    </source>
</evidence>
<evidence type="ECO:0000256" key="7">
    <source>
        <dbReference type="RuleBase" id="RU361267"/>
    </source>
</evidence>
<comment type="catalytic activity">
    <reaction evidence="7">
        <text>a 1-acyl-sn-glycero-3-phosphate + an acyl-CoA = a 1,2-diacyl-sn-glycero-3-phosphate + CoA</text>
        <dbReference type="Rhea" id="RHEA:19709"/>
        <dbReference type="ChEBI" id="CHEBI:57287"/>
        <dbReference type="ChEBI" id="CHEBI:57970"/>
        <dbReference type="ChEBI" id="CHEBI:58342"/>
        <dbReference type="ChEBI" id="CHEBI:58608"/>
        <dbReference type="EC" id="2.3.1.51"/>
    </reaction>
</comment>
<name>A0A174EFF7_9FIRM</name>
<dbReference type="GeneID" id="97330485"/>
<dbReference type="InterPro" id="IPR002123">
    <property type="entry name" value="Plipid/glycerol_acylTrfase"/>
</dbReference>